<dbReference type="EMBL" id="QBIY01012855">
    <property type="protein sequence ID" value="RXN15360.1"/>
    <property type="molecule type" value="Genomic_DNA"/>
</dbReference>
<name>A0A498M4A6_LABRO</name>
<organism evidence="1 2">
    <name type="scientific">Labeo rohita</name>
    <name type="common">Indian major carp</name>
    <name type="synonym">Cyprinus rohita</name>
    <dbReference type="NCBI Taxonomy" id="84645"/>
    <lineage>
        <taxon>Eukaryota</taxon>
        <taxon>Metazoa</taxon>
        <taxon>Chordata</taxon>
        <taxon>Craniata</taxon>
        <taxon>Vertebrata</taxon>
        <taxon>Euteleostomi</taxon>
        <taxon>Actinopterygii</taxon>
        <taxon>Neopterygii</taxon>
        <taxon>Teleostei</taxon>
        <taxon>Ostariophysi</taxon>
        <taxon>Cypriniformes</taxon>
        <taxon>Cyprinidae</taxon>
        <taxon>Labeoninae</taxon>
        <taxon>Labeonini</taxon>
        <taxon>Labeo</taxon>
    </lineage>
</organism>
<gene>
    <name evidence="1" type="ORF">ROHU_037106</name>
</gene>
<sequence length="132" mass="13734">MSLHWFSLAHSPVSPQVSSSTLASRSPVSTSSLRVLDSTPALQLTGSALAPCSLAFALVSHRPPSAAGFHSSGLASSLHPWAPCPLGSTWVSSSSSSVSVTRPMVLSRPSTPWLPFFLLSSTPPWALVLAVL</sequence>
<proteinExistence type="predicted"/>
<comment type="caution">
    <text evidence="1">The sequence shown here is derived from an EMBL/GenBank/DDBJ whole genome shotgun (WGS) entry which is preliminary data.</text>
</comment>
<evidence type="ECO:0000313" key="2">
    <source>
        <dbReference type="Proteomes" id="UP000290572"/>
    </source>
</evidence>
<dbReference type="Proteomes" id="UP000290572">
    <property type="component" value="Unassembled WGS sequence"/>
</dbReference>
<dbReference type="AlphaFoldDB" id="A0A498M4A6"/>
<reference evidence="1 2" key="1">
    <citation type="submission" date="2018-03" db="EMBL/GenBank/DDBJ databases">
        <title>Draft genome sequence of Rohu Carp (Labeo rohita).</title>
        <authorList>
            <person name="Das P."/>
            <person name="Kushwaha B."/>
            <person name="Joshi C.G."/>
            <person name="Kumar D."/>
            <person name="Nagpure N.S."/>
            <person name="Sahoo L."/>
            <person name="Das S.P."/>
            <person name="Bit A."/>
            <person name="Patnaik S."/>
            <person name="Meher P.K."/>
            <person name="Jayasankar P."/>
            <person name="Koringa P.G."/>
            <person name="Patel N.V."/>
            <person name="Hinsu A.T."/>
            <person name="Kumar R."/>
            <person name="Pandey M."/>
            <person name="Agarwal S."/>
            <person name="Srivastava S."/>
            <person name="Singh M."/>
            <person name="Iquebal M.A."/>
            <person name="Jaiswal S."/>
            <person name="Angadi U.B."/>
            <person name="Kumar N."/>
            <person name="Raza M."/>
            <person name="Shah T.M."/>
            <person name="Rai A."/>
            <person name="Jena J.K."/>
        </authorList>
    </citation>
    <scope>NUCLEOTIDE SEQUENCE [LARGE SCALE GENOMIC DNA]</scope>
    <source>
        <strain evidence="1">DASCIFA01</strain>
        <tissue evidence="1">Testis</tissue>
    </source>
</reference>
<accession>A0A498M4A6</accession>
<protein>
    <submittedName>
        <fullName evidence="1">Uncharacterized protein</fullName>
    </submittedName>
</protein>
<keyword evidence="2" id="KW-1185">Reference proteome</keyword>
<evidence type="ECO:0000313" key="1">
    <source>
        <dbReference type="EMBL" id="RXN15360.1"/>
    </source>
</evidence>